<reference evidence="1 2" key="1">
    <citation type="submission" date="2014-04" db="EMBL/GenBank/DDBJ databases">
        <authorList>
            <consortium name="DOE Joint Genome Institute"/>
            <person name="Kuo A."/>
            <person name="Martino E."/>
            <person name="Perotto S."/>
            <person name="Kohler A."/>
            <person name="Nagy L.G."/>
            <person name="Floudas D."/>
            <person name="Copeland A."/>
            <person name="Barry K.W."/>
            <person name="Cichocki N."/>
            <person name="Veneault-Fourrey C."/>
            <person name="LaButti K."/>
            <person name="Lindquist E.A."/>
            <person name="Lipzen A."/>
            <person name="Lundell T."/>
            <person name="Morin E."/>
            <person name="Murat C."/>
            <person name="Sun H."/>
            <person name="Tunlid A."/>
            <person name="Henrissat B."/>
            <person name="Grigoriev I.V."/>
            <person name="Hibbett D.S."/>
            <person name="Martin F."/>
            <person name="Nordberg H.P."/>
            <person name="Cantor M.N."/>
            <person name="Hua S.X."/>
        </authorList>
    </citation>
    <scope>NUCLEOTIDE SEQUENCE [LARGE SCALE GENOMIC DNA]</scope>
    <source>
        <strain evidence="1 2">Zn</strain>
    </source>
</reference>
<dbReference type="HOGENOM" id="CLU_238452_0_0_1"/>
<dbReference type="EMBL" id="KN832889">
    <property type="protein sequence ID" value="KIM94785.1"/>
    <property type="molecule type" value="Genomic_DNA"/>
</dbReference>
<sequence>MVVCVTKETINGQIDILANPDVGIIKTSMILGVETDSTGNYVAKFYDAWSDVPQDIKGVPKVPVLNVQYLPQVEILESGTHVILVLELQSGSAWFFDPLTGQLKNYDVKGWTYGLTVELGFVPITKDNLQSGLPVDPTVIQKLETFSDQNFSIAQLFADLVNVNTASPDGSLTSVGSAGGSVLTLFSLFMSSFFNTLKAHPDQNPYILGYAVTTPPSDPDEDKNVPPSLKPIGQTFTIYKDPTNDGLSNVNFCLNTLGGQGAGGSGSHPSPGNFDTNWIIPTEQCQAKMIYSTFCLLETLILQPFYDSYSQNCHKQIGGSGISIPSDPTYKNAVVSTATGLKWTIANQGGDDTYQNSYAVDFSTDGTSVTLSFKGSIAAYKSVSDSYGIFTATAWASGYCNWESSVVITTSKDAAGEPVLNVTPPVPKIDSSGSDSGENDYAKALSWIGNIIGSVLDIFSLGLDNGFFSNLFQNLLAPSVSGSFNPVVALGSLASEINGSFVLPAGNEFFFKNPSVDAAGNFSMELTYKTPTGLAAKRPINHSEFEYSENPFSRTVKRIKSPLHNTLPPKPTTPLKSIGPTAPNLYAQPLVDKFKFNTLEPANSTCDVSISCELMTNSLPGMPVEPTNQFSLVQDTNGNALIFALGSDSQFNILISQSGVHGTGFKTINLGYGFKSFKRAVCFGVSQDDEGLISVAFTLVDDSDNQGVFYAARLSNDLSVTDFSQMATMATKVQGLDPTFVVENLMVGTSDDGQRPLLLIQGKDNQDRSFYQLHSSQSTPNRIEFPENVGPDGQGLLSIKMGYAFGQRTNYFLYEIGQTTSLVGITIPGGSSSSSTFDYSPGNKSLPAAFQSLSYNSITTATSRPGVNASSDIFITAESGIYRIPNAKASAMEAITYQIKDGHEIFIATTTTTISLWVVASPNVLWYIYGTKTPNTTAVTWSAPIQFATGVIHVAGMRSRVTNANEIFTINQDMSISRYWQDPLTTNWNSRTESVPQSNYVLQYNSFTSQIHIEQNGLPLVGVKLNVSSSEWQYYAINGLIYSLDADTTAELTTDIQGNVTMISTAIDISPATLHVQSPLFKETLNIYPNGKVNHHLQKITDASSLQSAQTQDGKSVVDPSVTTDTVGAVASNVAQVNNVAAPQYPPAAQGNIFTAVEKPTSSGDNSHLKHSATQKLKTDHLKNGVITGLIVVNGKWQLHAPGQAERLLETHQNLGSFGDIFGDAWHWIENFADTVVSGIENGVVALKDGTSFLLHKLETGLEFVLTLVDRTIRIALQTLGAVFKALNWILKLVGIDLGAILAWLGHLLGLDDVWATQQMIAGMTKNFLDFANANSVKYIQLARQSAQTFFTKADISIRNSILPASLQDDTTVAATTSADQSSSAPSAATSPPANYAAYHLQHSMGSGNASQSKRTVKSRKAINGKVQLDDPFSQFYGDVLEPAFNIIVQKLGTTAEDLIKLVSDMSLDDLRTLLADIVDALISVVATIVDGLLKFLEDIISDIISLVEEEIEIPIIDAFWDLLCDLYGSSEPFTIVNAIALVVAIPSVVAMKITSGSTPNDLNNGYDDPSFPGQVQAWLNPAKSLSATIAIKSEKAAATDGFECPPALKKFSIAEGVLSPISSMISTVSDACEANGYENGDLQKIGTGAGVVAALLSWPVPDDDQDWGIYSVRWISWAIGTAASVIPEMPHKGKAVANIVLAVLAIVVDVEESQDTLTWTSDMGGTICSFVAEAGANDPEISVPAYALSILSGSLIAFADAIAKYVESADNPRHKSWKSIKVGGV</sequence>
<dbReference type="Proteomes" id="UP000054321">
    <property type="component" value="Unassembled WGS sequence"/>
</dbReference>
<accession>A0A0C3GF90</accession>
<evidence type="ECO:0000313" key="2">
    <source>
        <dbReference type="Proteomes" id="UP000054321"/>
    </source>
</evidence>
<gene>
    <name evidence="1" type="ORF">OIDMADRAFT_60558</name>
</gene>
<name>A0A0C3GF90_OIDMZ</name>
<evidence type="ECO:0000313" key="1">
    <source>
        <dbReference type="EMBL" id="KIM94785.1"/>
    </source>
</evidence>
<proteinExistence type="predicted"/>
<keyword evidence="2" id="KW-1185">Reference proteome</keyword>
<dbReference type="OrthoDB" id="3562932at2759"/>
<organism evidence="1 2">
    <name type="scientific">Oidiodendron maius (strain Zn)</name>
    <dbReference type="NCBI Taxonomy" id="913774"/>
    <lineage>
        <taxon>Eukaryota</taxon>
        <taxon>Fungi</taxon>
        <taxon>Dikarya</taxon>
        <taxon>Ascomycota</taxon>
        <taxon>Pezizomycotina</taxon>
        <taxon>Leotiomycetes</taxon>
        <taxon>Leotiomycetes incertae sedis</taxon>
        <taxon>Myxotrichaceae</taxon>
        <taxon>Oidiodendron</taxon>
    </lineage>
</organism>
<reference evidence="2" key="2">
    <citation type="submission" date="2015-01" db="EMBL/GenBank/DDBJ databases">
        <title>Evolutionary Origins and Diversification of the Mycorrhizal Mutualists.</title>
        <authorList>
            <consortium name="DOE Joint Genome Institute"/>
            <consortium name="Mycorrhizal Genomics Consortium"/>
            <person name="Kohler A."/>
            <person name="Kuo A."/>
            <person name="Nagy L.G."/>
            <person name="Floudas D."/>
            <person name="Copeland A."/>
            <person name="Barry K.W."/>
            <person name="Cichocki N."/>
            <person name="Veneault-Fourrey C."/>
            <person name="LaButti K."/>
            <person name="Lindquist E.A."/>
            <person name="Lipzen A."/>
            <person name="Lundell T."/>
            <person name="Morin E."/>
            <person name="Murat C."/>
            <person name="Riley R."/>
            <person name="Ohm R."/>
            <person name="Sun H."/>
            <person name="Tunlid A."/>
            <person name="Henrissat B."/>
            <person name="Grigoriev I.V."/>
            <person name="Hibbett D.S."/>
            <person name="Martin F."/>
        </authorList>
    </citation>
    <scope>NUCLEOTIDE SEQUENCE [LARGE SCALE GENOMIC DNA]</scope>
    <source>
        <strain evidence="2">Zn</strain>
    </source>
</reference>
<protein>
    <submittedName>
        <fullName evidence="1">Uncharacterized protein</fullName>
    </submittedName>
</protein>
<dbReference type="STRING" id="913774.A0A0C3GF90"/>
<dbReference type="InParanoid" id="A0A0C3GF90"/>